<dbReference type="Pfam" id="PF00040">
    <property type="entry name" value="fn2"/>
    <property type="match status" value="1"/>
</dbReference>
<dbReference type="InterPro" id="IPR013806">
    <property type="entry name" value="Kringle-like"/>
</dbReference>
<evidence type="ECO:0000256" key="3">
    <source>
        <dbReference type="PROSITE-ProRule" id="PRU00479"/>
    </source>
</evidence>
<organism evidence="5 6">
    <name type="scientific">Lepeophtheirus salmonis</name>
    <name type="common">Salmon louse</name>
    <name type="synonym">Caligus salmonis</name>
    <dbReference type="NCBI Taxonomy" id="72036"/>
    <lineage>
        <taxon>Eukaryota</taxon>
        <taxon>Metazoa</taxon>
        <taxon>Ecdysozoa</taxon>
        <taxon>Arthropoda</taxon>
        <taxon>Crustacea</taxon>
        <taxon>Multicrustacea</taxon>
        <taxon>Hexanauplia</taxon>
        <taxon>Copepoda</taxon>
        <taxon>Siphonostomatoida</taxon>
        <taxon>Caligidae</taxon>
        <taxon>Lepeophtheirus</taxon>
    </lineage>
</organism>
<dbReference type="Proteomes" id="UP000675881">
    <property type="component" value="Chromosome 1"/>
</dbReference>
<dbReference type="InterPro" id="IPR000562">
    <property type="entry name" value="FN_type2_dom"/>
</dbReference>
<evidence type="ECO:0000313" key="6">
    <source>
        <dbReference type="Proteomes" id="UP000675881"/>
    </source>
</evidence>
<keyword evidence="2" id="KW-1015">Disulfide bond</keyword>
<name>A0A7R8CBB1_LEPSM</name>
<reference evidence="5" key="1">
    <citation type="submission" date="2021-02" db="EMBL/GenBank/DDBJ databases">
        <authorList>
            <person name="Bekaert M."/>
        </authorList>
    </citation>
    <scope>NUCLEOTIDE SEQUENCE</scope>
    <source>
        <strain evidence="5">IoA-00</strain>
    </source>
</reference>
<dbReference type="PROSITE" id="PS51092">
    <property type="entry name" value="FN2_2"/>
    <property type="match status" value="1"/>
</dbReference>
<keyword evidence="1" id="KW-0677">Repeat</keyword>
<comment type="caution">
    <text evidence="3">Lacks conserved residue(s) required for the propagation of feature annotation.</text>
</comment>
<dbReference type="SMART" id="SM00059">
    <property type="entry name" value="FN2"/>
    <property type="match status" value="2"/>
</dbReference>
<dbReference type="OrthoDB" id="5945018at2759"/>
<evidence type="ECO:0000256" key="4">
    <source>
        <dbReference type="SAM" id="SignalP"/>
    </source>
</evidence>
<protein>
    <submittedName>
        <fullName evidence="5">(salmon louse) hypothetical protein</fullName>
    </submittedName>
</protein>
<dbReference type="SUPFAM" id="SSF57440">
    <property type="entry name" value="Kringle-like"/>
    <property type="match status" value="1"/>
</dbReference>
<keyword evidence="4" id="KW-0732">Signal</keyword>
<dbReference type="AlphaFoldDB" id="A0A7R8CBB1"/>
<feature type="signal peptide" evidence="4">
    <location>
        <begin position="1"/>
        <end position="27"/>
    </location>
</feature>
<dbReference type="InterPro" id="IPR036943">
    <property type="entry name" value="FN_type2_sf"/>
</dbReference>
<evidence type="ECO:0000313" key="5">
    <source>
        <dbReference type="EMBL" id="CAF2757496.1"/>
    </source>
</evidence>
<sequence>MVWRTISRPEMIVRVLLFVLPLLSDLGVHVTGSTDTHDFCSDIFEGSCLEGSKFAEEYRKAQTQCKCNAENNEEENVNLLQENLSVERTREEDCRTNNGVLCAFPFRYKGKRYKKCDGLWDYGACNTTMHSCMESYGGGCATIEPTAQCYFPFKYKGKLYNGCTRIDFGGNRWCGTAPEVDIIHWAECDPECPDDNSQSEYCIYKELGWVDNDTVSASKVRSSIDLLFENNSKVKEIVMMAFELCFLQNAHSQIFSVMTITIKSVCNIIRRAPIITYGFVLWLFI</sequence>
<feature type="chain" id="PRO_5035309596" evidence="4">
    <location>
        <begin position="28"/>
        <end position="285"/>
    </location>
</feature>
<evidence type="ECO:0000256" key="1">
    <source>
        <dbReference type="ARBA" id="ARBA00022737"/>
    </source>
</evidence>
<evidence type="ECO:0000256" key="2">
    <source>
        <dbReference type="ARBA" id="ARBA00023157"/>
    </source>
</evidence>
<accession>A0A7R8CBB1</accession>
<keyword evidence="6" id="KW-1185">Reference proteome</keyword>
<gene>
    <name evidence="5" type="ORF">LSAA_787</name>
</gene>
<dbReference type="EMBL" id="HG994580">
    <property type="protein sequence ID" value="CAF2757496.1"/>
    <property type="molecule type" value="Genomic_DNA"/>
</dbReference>
<dbReference type="Gene3D" id="2.10.10.10">
    <property type="entry name" value="Fibronectin, type II, collagen-binding"/>
    <property type="match status" value="1"/>
</dbReference>
<proteinExistence type="predicted"/>